<dbReference type="InterPro" id="IPR050832">
    <property type="entry name" value="Bact_Acetyltransf"/>
</dbReference>
<dbReference type="PANTHER" id="PTHR43877:SF2">
    <property type="entry name" value="AMINOALKYLPHOSPHONATE N-ACETYLTRANSFERASE-RELATED"/>
    <property type="match status" value="1"/>
</dbReference>
<keyword evidence="6" id="KW-1185">Reference proteome</keyword>
<organism evidence="5 6">
    <name type="scientific">Roseibium salinum</name>
    <dbReference type="NCBI Taxonomy" id="1604349"/>
    <lineage>
        <taxon>Bacteria</taxon>
        <taxon>Pseudomonadati</taxon>
        <taxon>Pseudomonadota</taxon>
        <taxon>Alphaproteobacteria</taxon>
        <taxon>Hyphomicrobiales</taxon>
        <taxon>Stappiaceae</taxon>
        <taxon>Roseibium</taxon>
    </lineage>
</organism>
<evidence type="ECO:0000256" key="3">
    <source>
        <dbReference type="SAM" id="Phobius"/>
    </source>
</evidence>
<protein>
    <submittedName>
        <fullName evidence="5">GNAT family N-acetyltransferase/peptidase C39 family protein</fullName>
    </submittedName>
</protein>
<evidence type="ECO:0000256" key="1">
    <source>
        <dbReference type="ARBA" id="ARBA00022679"/>
    </source>
</evidence>
<evidence type="ECO:0000313" key="5">
    <source>
        <dbReference type="EMBL" id="MCX2722314.1"/>
    </source>
</evidence>
<dbReference type="PROSITE" id="PS51186">
    <property type="entry name" value="GNAT"/>
    <property type="match status" value="1"/>
</dbReference>
<dbReference type="InterPro" id="IPR016181">
    <property type="entry name" value="Acyl_CoA_acyltransferase"/>
</dbReference>
<dbReference type="Proteomes" id="UP001300261">
    <property type="component" value="Unassembled WGS sequence"/>
</dbReference>
<dbReference type="Pfam" id="PF11814">
    <property type="entry name" value="DUF3335"/>
    <property type="match status" value="1"/>
</dbReference>
<dbReference type="PANTHER" id="PTHR43877">
    <property type="entry name" value="AMINOALKYLPHOSPHONATE N-ACETYLTRANSFERASE-RELATED-RELATED"/>
    <property type="match status" value="1"/>
</dbReference>
<dbReference type="Gene3D" id="3.90.70.10">
    <property type="entry name" value="Cysteine proteinases"/>
    <property type="match status" value="1"/>
</dbReference>
<feature type="transmembrane region" description="Helical" evidence="3">
    <location>
        <begin position="53"/>
        <end position="72"/>
    </location>
</feature>
<evidence type="ECO:0000313" key="6">
    <source>
        <dbReference type="Proteomes" id="UP001300261"/>
    </source>
</evidence>
<dbReference type="Pfam" id="PF13673">
    <property type="entry name" value="Acetyltransf_10"/>
    <property type="match status" value="1"/>
</dbReference>
<evidence type="ECO:0000259" key="4">
    <source>
        <dbReference type="PROSITE" id="PS51186"/>
    </source>
</evidence>
<keyword evidence="3" id="KW-1133">Transmembrane helix</keyword>
<dbReference type="SUPFAM" id="SSF55729">
    <property type="entry name" value="Acyl-CoA N-acyltransferases (Nat)"/>
    <property type="match status" value="1"/>
</dbReference>
<reference evidence="5 6" key="1">
    <citation type="journal article" date="2016" name="Int. J. Syst. Evol. Microbiol.">
        <title>Labrenzia salina sp. nov., isolated from the rhizosphere of the halophyte Arthrocnemum macrostachyum.</title>
        <authorList>
            <person name="Camacho M."/>
            <person name="Redondo-Gomez S."/>
            <person name="Rodriguez-Llorente I."/>
            <person name="Rohde M."/>
            <person name="Sproer C."/>
            <person name="Schumann P."/>
            <person name="Klenk H.P."/>
            <person name="Montero-Calasanz M.D.C."/>
        </authorList>
    </citation>
    <scope>NUCLEOTIDE SEQUENCE [LARGE SCALE GENOMIC DNA]</scope>
    <source>
        <strain evidence="5 6">DSM 29163</strain>
    </source>
</reference>
<dbReference type="InterPro" id="IPR021770">
    <property type="entry name" value="DUF3335"/>
</dbReference>
<dbReference type="InterPro" id="IPR000182">
    <property type="entry name" value="GNAT_dom"/>
</dbReference>
<feature type="domain" description="N-acetyltransferase" evidence="4">
    <location>
        <begin position="13"/>
        <end position="159"/>
    </location>
</feature>
<keyword evidence="3" id="KW-0472">Membrane</keyword>
<comment type="caution">
    <text evidence="5">The sequence shown here is derived from an EMBL/GenBank/DDBJ whole genome shotgun (WGS) entry which is preliminary data.</text>
</comment>
<name>A0ABT3QZD9_9HYPH</name>
<gene>
    <name evidence="5" type="ORF">ON753_07835</name>
</gene>
<sequence length="376" mass="40876">MNKAPPQAATGDIGIRAATAGDLADLFRIENHAFAGDRISRRSFRRFLDSPRARLLVACGPAGICGYALLLLRQGTALARLYSLAADPACRGQGLGRALLTAAETAAFEADRIVLRLEVRADNEAAIGLYRKSGYRDLGRIDDYYDDGCAALRMEKLLHGPGLGSGKAPYYSQTTEFTCGPACALMALKHFDPAISAAALDELTLWREATTVYLASGHGGCGPFGLANALARRGLAAEVRLFPDEPLFLQSVRDPEKRKVLTLVQEGYRAEAEKLQVARSDQPLDAVAIAAEVAGGRLAIVLISGYRMFGKKVPHWVLVHDADERHLIIHDPWLEHEGYESPSDAANLPIPFAEFDRMARWGRSGVRAQILIRKVS</sequence>
<proteinExistence type="predicted"/>
<dbReference type="EMBL" id="JAPEVI010000003">
    <property type="protein sequence ID" value="MCX2722314.1"/>
    <property type="molecule type" value="Genomic_DNA"/>
</dbReference>
<keyword evidence="3" id="KW-0812">Transmembrane</keyword>
<accession>A0ABT3QZD9</accession>
<evidence type="ECO:0000256" key="2">
    <source>
        <dbReference type="ARBA" id="ARBA00023315"/>
    </source>
</evidence>
<keyword evidence="1" id="KW-0808">Transferase</keyword>
<dbReference type="Gene3D" id="3.40.630.30">
    <property type="match status" value="1"/>
</dbReference>
<dbReference type="RefSeq" id="WP_265962006.1">
    <property type="nucleotide sequence ID" value="NZ_JAPEVI010000003.1"/>
</dbReference>
<keyword evidence="2" id="KW-0012">Acyltransferase</keyword>